<comment type="caution">
    <text evidence="1">The sequence shown here is derived from an EMBL/GenBank/DDBJ whole genome shotgun (WGS) entry which is preliminary data.</text>
</comment>
<name>A0ACC2PH95_9HYME</name>
<evidence type="ECO:0000313" key="1">
    <source>
        <dbReference type="EMBL" id="KAJ8681135.1"/>
    </source>
</evidence>
<sequence>MRLQILRFTFTMLMLSHSDAIYTKRLGAIDYLSTYVQRNLSSHKVNVVVESLDEKSPFVHRILKGISEKIPVNVFDYKTIHRIDMTDNSTDLSTLTMHRFERISERLILTIGMIVPQNGSMVLLRMNTMLNNFDRFNPLTRGRYLINLITESDVDLKHFFRIAWSRKFLDLTVIKWTQDDRIGKANNNSFQLHSYQGSIYSYNPFYDTLKRQILTTGADLFPRKMNDLNGYPLRILVTEFDKESKLLRNQLMKNDSSRISYGIEDLQLLRSLTEYLNASMAIRISEFISANPNSYSESENIDFLLPIISYYKWRPYYAGVGYETKLAEWFLNGIQIPVTHAHYFYLMREKRYERSISPAAIVAFGGLFFTALVFAIWARLLGFRKRNWSFLNILTAQMGGSIEHRGRMKFSERIFLISIYVATFLVVTLGSDYMFQIFVLQQNLPKIRTIQDLLDSDIVLTVHGADQNVLDTLPTDTKLDELNDRIEVADIIPGTHSFCKPPSTNISILDESINLCISRSKSVQHIMKSDANFQIDKIQDPIGITFPWLGLGQLPSSFRPRIEKLIHKSMQAGLLVKWEKEKLRSQTLEDSSDHPVIVDKDRVVPPRDQLLPIFAVGCSVSIIGLIGEFVWKLFIEKTEFGRIVVAHFTVVHTRTQEIA</sequence>
<accession>A0ACC2PH95</accession>
<organism evidence="1 2">
    <name type="scientific">Eretmocerus hayati</name>
    <dbReference type="NCBI Taxonomy" id="131215"/>
    <lineage>
        <taxon>Eukaryota</taxon>
        <taxon>Metazoa</taxon>
        <taxon>Ecdysozoa</taxon>
        <taxon>Arthropoda</taxon>
        <taxon>Hexapoda</taxon>
        <taxon>Insecta</taxon>
        <taxon>Pterygota</taxon>
        <taxon>Neoptera</taxon>
        <taxon>Endopterygota</taxon>
        <taxon>Hymenoptera</taxon>
        <taxon>Apocrita</taxon>
        <taxon>Proctotrupomorpha</taxon>
        <taxon>Chalcidoidea</taxon>
        <taxon>Aphelinidae</taxon>
        <taxon>Aphelininae</taxon>
        <taxon>Eretmocerus</taxon>
    </lineage>
</organism>
<evidence type="ECO:0000313" key="2">
    <source>
        <dbReference type="Proteomes" id="UP001239111"/>
    </source>
</evidence>
<dbReference type="EMBL" id="CM056742">
    <property type="protein sequence ID" value="KAJ8681135.1"/>
    <property type="molecule type" value="Genomic_DNA"/>
</dbReference>
<gene>
    <name evidence="1" type="ORF">QAD02_016922</name>
</gene>
<dbReference type="Proteomes" id="UP001239111">
    <property type="component" value="Chromosome 2"/>
</dbReference>
<keyword evidence="2" id="KW-1185">Reference proteome</keyword>
<reference evidence="1" key="1">
    <citation type="submission" date="2023-04" db="EMBL/GenBank/DDBJ databases">
        <title>A chromosome-level genome assembly of the parasitoid wasp Eretmocerus hayati.</title>
        <authorList>
            <person name="Zhong Y."/>
            <person name="Liu S."/>
            <person name="Liu Y."/>
        </authorList>
    </citation>
    <scope>NUCLEOTIDE SEQUENCE</scope>
    <source>
        <strain evidence="1">ZJU_SS_LIU_2023</strain>
    </source>
</reference>
<proteinExistence type="predicted"/>
<protein>
    <submittedName>
        <fullName evidence="1">Uncharacterized protein</fullName>
    </submittedName>
</protein>